<feature type="transmembrane region" description="Helical" evidence="1">
    <location>
        <begin position="200"/>
        <end position="221"/>
    </location>
</feature>
<keyword evidence="3" id="KW-1185">Reference proteome</keyword>
<keyword evidence="1" id="KW-1133">Transmembrane helix</keyword>
<protein>
    <recommendedName>
        <fullName evidence="4">Zn-dependent protease</fullName>
    </recommendedName>
</protein>
<keyword evidence="1" id="KW-0812">Transmembrane</keyword>
<name>A0A1T4JSP6_9LACT</name>
<gene>
    <name evidence="2" type="ORF">SAMN02746011_00368</name>
</gene>
<organism evidence="2 3">
    <name type="scientific">Globicatella sulfidifaciens DSM 15739</name>
    <dbReference type="NCBI Taxonomy" id="1121925"/>
    <lineage>
        <taxon>Bacteria</taxon>
        <taxon>Bacillati</taxon>
        <taxon>Bacillota</taxon>
        <taxon>Bacilli</taxon>
        <taxon>Lactobacillales</taxon>
        <taxon>Aerococcaceae</taxon>
        <taxon>Globicatella</taxon>
    </lineage>
</organism>
<dbReference type="STRING" id="1121925.SAMN02746011_00368"/>
<proteinExistence type="predicted"/>
<dbReference type="InterPro" id="IPR007395">
    <property type="entry name" value="Zn_peptidase_2"/>
</dbReference>
<dbReference type="RefSeq" id="WP_078755219.1">
    <property type="nucleotide sequence ID" value="NZ_FUWO01000002.1"/>
</dbReference>
<dbReference type="OrthoDB" id="9784298at2"/>
<dbReference type="PANTHER" id="PTHR36434:SF1">
    <property type="entry name" value="MEMBRANE PROTEASE YUGP-RELATED"/>
    <property type="match status" value="1"/>
</dbReference>
<dbReference type="AlphaFoldDB" id="A0A1T4JSP6"/>
<dbReference type="PANTHER" id="PTHR36434">
    <property type="entry name" value="MEMBRANE PROTEASE YUGP-RELATED"/>
    <property type="match status" value="1"/>
</dbReference>
<feature type="transmembrane region" description="Helical" evidence="1">
    <location>
        <begin position="6"/>
        <end position="22"/>
    </location>
</feature>
<evidence type="ECO:0008006" key="4">
    <source>
        <dbReference type="Google" id="ProtNLM"/>
    </source>
</evidence>
<dbReference type="Pfam" id="PF04298">
    <property type="entry name" value="Zn_peptidase_2"/>
    <property type="match status" value="1"/>
</dbReference>
<evidence type="ECO:0000313" key="2">
    <source>
        <dbReference type="EMBL" id="SJZ33222.1"/>
    </source>
</evidence>
<keyword evidence="1" id="KW-0472">Membrane</keyword>
<accession>A0A1T4JSP6</accession>
<evidence type="ECO:0000313" key="3">
    <source>
        <dbReference type="Proteomes" id="UP000189941"/>
    </source>
</evidence>
<evidence type="ECO:0000256" key="1">
    <source>
        <dbReference type="SAM" id="Phobius"/>
    </source>
</evidence>
<dbReference type="EMBL" id="FUWO01000002">
    <property type="protein sequence ID" value="SJZ33222.1"/>
    <property type="molecule type" value="Genomic_DNA"/>
</dbReference>
<feature type="transmembrane region" description="Helical" evidence="1">
    <location>
        <begin position="140"/>
        <end position="164"/>
    </location>
</feature>
<sequence length="229" mass="25082">MYYGYDSTMILVLIGAALVMFAQSRVTSTFRKYDELESLNQITGRQAAQALLQASNIHDVSIEHVVGHLSDHYDSRSKVLRLSDATDQSTSIAAISVAAHECGHALQDAESYGFLKLRSSFAPIAQFGSSLSMPLLMAGFILNIFSLVWIGIIAFGLALAFQIITLPVEFDASKRALAIMQSHHLIEPEELPAAKKVLNAAAFTYVASTLNSAFTLLRFILIANSRRRD</sequence>
<dbReference type="Proteomes" id="UP000189941">
    <property type="component" value="Unassembled WGS sequence"/>
</dbReference>
<reference evidence="3" key="1">
    <citation type="submission" date="2017-02" db="EMBL/GenBank/DDBJ databases">
        <authorList>
            <person name="Varghese N."/>
            <person name="Submissions S."/>
        </authorList>
    </citation>
    <scope>NUCLEOTIDE SEQUENCE [LARGE SCALE GENOMIC DNA]</scope>
    <source>
        <strain evidence="3">DSM 15739</strain>
    </source>
</reference>